<accession>A0A168T3Z9</accession>
<comment type="similarity">
    <text evidence="7">Belongs to the WD repeat UTP18 family.</text>
</comment>
<dbReference type="PROSITE" id="PS50082">
    <property type="entry name" value="WD_REPEATS_2"/>
    <property type="match status" value="2"/>
</dbReference>
<evidence type="ECO:0000313" key="12">
    <source>
        <dbReference type="Proteomes" id="UP000078561"/>
    </source>
</evidence>
<feature type="region of interest" description="Disordered" evidence="10">
    <location>
        <begin position="1"/>
        <end position="130"/>
    </location>
</feature>
<dbReference type="OrthoDB" id="1935146at2759"/>
<dbReference type="GO" id="GO:0032040">
    <property type="term" value="C:small-subunit processome"/>
    <property type="evidence" value="ECO:0007669"/>
    <property type="project" value="TreeGrafter"/>
</dbReference>
<dbReference type="InterPro" id="IPR015943">
    <property type="entry name" value="WD40/YVTN_repeat-like_dom_sf"/>
</dbReference>
<feature type="compositionally biased region" description="Basic residues" evidence="10">
    <location>
        <begin position="1"/>
        <end position="16"/>
    </location>
</feature>
<evidence type="ECO:0000256" key="7">
    <source>
        <dbReference type="ARBA" id="ARBA00025767"/>
    </source>
</evidence>
<keyword evidence="12" id="KW-1185">Reference proteome</keyword>
<keyword evidence="4 9" id="KW-0853">WD repeat</keyword>
<dbReference type="Gene3D" id="2.130.10.10">
    <property type="entry name" value="YVTN repeat-like/Quinoprotein amine dehydrogenase"/>
    <property type="match status" value="1"/>
</dbReference>
<dbReference type="InterPro" id="IPR036322">
    <property type="entry name" value="WD40_repeat_dom_sf"/>
</dbReference>
<dbReference type="FunCoup" id="A0A168T3Z9">
    <property type="interactions" value="843"/>
</dbReference>
<evidence type="ECO:0000256" key="6">
    <source>
        <dbReference type="ARBA" id="ARBA00023242"/>
    </source>
</evidence>
<dbReference type="Proteomes" id="UP000078561">
    <property type="component" value="Unassembled WGS sequence"/>
</dbReference>
<dbReference type="PANTHER" id="PTHR18359:SF0">
    <property type="entry name" value="U3 SMALL NUCLEOLAR RNA-ASSOCIATED PROTEIN 18 HOMOLOG"/>
    <property type="match status" value="1"/>
</dbReference>
<dbReference type="InterPro" id="IPR045161">
    <property type="entry name" value="Utp18"/>
</dbReference>
<evidence type="ECO:0000256" key="1">
    <source>
        <dbReference type="ARBA" id="ARBA00004604"/>
    </source>
</evidence>
<dbReference type="OMA" id="DLNRATY"/>
<feature type="compositionally biased region" description="Acidic residues" evidence="10">
    <location>
        <begin position="103"/>
        <end position="115"/>
    </location>
</feature>
<comment type="subcellular location">
    <subcellularLocation>
        <location evidence="1">Nucleus</location>
        <location evidence="1">Nucleolus</location>
    </subcellularLocation>
</comment>
<keyword evidence="2" id="KW-0698">rRNA processing</keyword>
<keyword evidence="6" id="KW-0539">Nucleus</keyword>
<dbReference type="SMART" id="SM00320">
    <property type="entry name" value="WD40"/>
    <property type="match status" value="6"/>
</dbReference>
<name>A0A168T3Z9_ABSGL</name>
<evidence type="ECO:0000256" key="9">
    <source>
        <dbReference type="PROSITE-ProRule" id="PRU00221"/>
    </source>
</evidence>
<dbReference type="FunFam" id="2.130.10.10:FF:000121">
    <property type="entry name" value="U3 small nucleolar RNA-associated protein 18 homolog"/>
    <property type="match status" value="1"/>
</dbReference>
<evidence type="ECO:0000256" key="5">
    <source>
        <dbReference type="ARBA" id="ARBA00022737"/>
    </source>
</evidence>
<dbReference type="InterPro" id="IPR001680">
    <property type="entry name" value="WD40_rpt"/>
</dbReference>
<evidence type="ECO:0000256" key="8">
    <source>
        <dbReference type="ARBA" id="ARBA00074442"/>
    </source>
</evidence>
<evidence type="ECO:0000256" key="4">
    <source>
        <dbReference type="ARBA" id="ARBA00022574"/>
    </source>
</evidence>
<feature type="region of interest" description="Disordered" evidence="10">
    <location>
        <begin position="189"/>
        <end position="214"/>
    </location>
</feature>
<reference evidence="11" key="1">
    <citation type="submission" date="2016-04" db="EMBL/GenBank/DDBJ databases">
        <authorList>
            <person name="Evans L.H."/>
            <person name="Alamgir A."/>
            <person name="Owens N."/>
            <person name="Weber N.D."/>
            <person name="Virtaneva K."/>
            <person name="Barbian K."/>
            <person name="Babar A."/>
            <person name="Rosenke K."/>
        </authorList>
    </citation>
    <scope>NUCLEOTIDE SEQUENCE [LARGE SCALE GENOMIC DNA]</scope>
    <source>
        <strain evidence="11">CBS 101.48</strain>
    </source>
</reference>
<feature type="repeat" description="WD" evidence="9">
    <location>
        <begin position="389"/>
        <end position="423"/>
    </location>
</feature>
<dbReference type="GO" id="GO:0006364">
    <property type="term" value="P:rRNA processing"/>
    <property type="evidence" value="ECO:0007669"/>
    <property type="project" value="UniProtKB-KW"/>
</dbReference>
<organism evidence="11">
    <name type="scientific">Absidia glauca</name>
    <name type="common">Pin mould</name>
    <dbReference type="NCBI Taxonomy" id="4829"/>
    <lineage>
        <taxon>Eukaryota</taxon>
        <taxon>Fungi</taxon>
        <taxon>Fungi incertae sedis</taxon>
        <taxon>Mucoromycota</taxon>
        <taxon>Mucoromycotina</taxon>
        <taxon>Mucoromycetes</taxon>
        <taxon>Mucorales</taxon>
        <taxon>Cunninghamellaceae</taxon>
        <taxon>Absidia</taxon>
    </lineage>
</organism>
<gene>
    <name evidence="11" type="primary">ABSGL_15100.1 scaffold 15162</name>
</gene>
<keyword evidence="5" id="KW-0677">Repeat</keyword>
<evidence type="ECO:0000256" key="2">
    <source>
        <dbReference type="ARBA" id="ARBA00022552"/>
    </source>
</evidence>
<feature type="repeat" description="WD" evidence="9">
    <location>
        <begin position="252"/>
        <end position="286"/>
    </location>
</feature>
<dbReference type="InParanoid" id="A0A168T3Z9"/>
<dbReference type="SUPFAM" id="SSF50978">
    <property type="entry name" value="WD40 repeat-like"/>
    <property type="match status" value="1"/>
</dbReference>
<sequence>MAPQQKRQKNGHVKKPQAKDKEEEQLESLLFGGSDDIWDFAGKEHDLSDEDAGEDGEAAATSDVNDDQEDAFFFDSGPILDQDTAEAMDEIDYEASDNASSDSDSDEGDSSDDDQSSYLQKAAWKDDDDSRLEISLSSANRLRKLRKNDEENTISGAEYERRLRKQFNKMHPPPEWALLPSEKRLLSKRKNKHGDDSDSDYSDNGGDEAQLKDDDRLDLLKSTLGILDKQKSASVLSPDSLAMTRMKDANIMAPSKETITAVQFHPNAQVLLTAGFDRTLRLFQIDGKVNHKIQSVHLKDTPIYSAQFHTSGDQIIVTGRRPHIYIYDVQSGKVEKSPGIWGRDERSWETFVISPCGRYIAFLGANGNIVLVSYLTKQWIADLRMNGRVTCVSWSADGNYLYSSGVEGLVYQWDVRQRECVHRWVDDGSLATSSLAVSPNEKYYAAGSTSGIVNIYDQNALSRSTDRPSPYKSIGNLTTEISAMKFNFDSQLLAIASRKKRDCLKLVHTPTGRVVVNWPTERTPLGRVTALDFSPNSDYLAVGNRKGRVLLYNLKDYAR</sequence>
<dbReference type="Pfam" id="PF00400">
    <property type="entry name" value="WD40"/>
    <property type="match status" value="3"/>
</dbReference>
<dbReference type="STRING" id="4829.A0A168T3Z9"/>
<keyword evidence="3" id="KW-0597">Phosphoprotein</keyword>
<proteinExistence type="inferred from homology"/>
<dbReference type="AlphaFoldDB" id="A0A168T3Z9"/>
<evidence type="ECO:0000256" key="3">
    <source>
        <dbReference type="ARBA" id="ARBA00022553"/>
    </source>
</evidence>
<dbReference type="EMBL" id="LT555008">
    <property type="protein sequence ID" value="SAM09424.1"/>
    <property type="molecule type" value="Genomic_DNA"/>
</dbReference>
<dbReference type="PANTHER" id="PTHR18359">
    <property type="entry name" value="WD-REPEAT PROTEIN-RELATED"/>
    <property type="match status" value="1"/>
</dbReference>
<feature type="compositionally biased region" description="Acidic residues" evidence="10">
    <location>
        <begin position="83"/>
        <end position="95"/>
    </location>
</feature>
<feature type="compositionally biased region" description="Acidic residues" evidence="10">
    <location>
        <begin position="47"/>
        <end position="57"/>
    </location>
</feature>
<dbReference type="GO" id="GO:0034388">
    <property type="term" value="C:Pwp2p-containing subcomplex of 90S preribosome"/>
    <property type="evidence" value="ECO:0007669"/>
    <property type="project" value="TreeGrafter"/>
</dbReference>
<evidence type="ECO:0000313" key="11">
    <source>
        <dbReference type="EMBL" id="SAM09424.1"/>
    </source>
</evidence>
<evidence type="ECO:0000256" key="10">
    <source>
        <dbReference type="SAM" id="MobiDB-lite"/>
    </source>
</evidence>
<protein>
    <recommendedName>
        <fullName evidence="8">U3 small nucleolar RNA-associated protein 18 homolog</fullName>
    </recommendedName>
</protein>